<keyword evidence="4 6" id="KW-1133">Transmembrane helix</keyword>
<dbReference type="InterPro" id="IPR020846">
    <property type="entry name" value="MFS_dom"/>
</dbReference>
<feature type="transmembrane region" description="Helical" evidence="6">
    <location>
        <begin position="475"/>
        <end position="498"/>
    </location>
</feature>
<evidence type="ECO:0000256" key="5">
    <source>
        <dbReference type="ARBA" id="ARBA00023136"/>
    </source>
</evidence>
<feature type="domain" description="Major facilitator superfamily (MFS) profile" evidence="7">
    <location>
        <begin position="1"/>
        <end position="502"/>
    </location>
</feature>
<accession>A0A9W6JMV7</accession>
<sequence length="506" mass="51975">MTSLETTMEIHSLKRRSAAVLVAVCLASASMPLAFTGPTIALPAIGAALGGSPVSISWATNAYLLTFGSLLLAAGAIADRYGRKRVFAIATGAFALLSLMLAFAPDMTSFNLIRAAQGVMAAAAMSAGMAVLAQEFQGPGQLRAFSFVGMSFGVGLSVAPIASGYVFELFGWRSIFALVVAFDVAAFLIGIVFMAESRDPEATTIDWPGSVSFTVALATLTTAILEGPGRGWSDPMVVTFFGAAAALLVAFVVIERRVSRPMLDLDLFRYRQFVGVQLLAAAPAYGFVVLLILLPIRLVGIDGMSAPEAGQTMLAMSAPLLLLPLLAGSLTRWLSPATLCGLGLVVTCVGVFWLGQVPIGAGAADLVPPLLVIGLGISFPWGLMDGLAVSVVPKERAGMAAGIFGTVRVAGEGVALALATALLSGLAQARVLPLIAQPEASSLIAERLATGDFGGASALAPEVSPPALLASYGHAFSALTLCLATVTLITALVVFLSLRPPAAHKA</sequence>
<comment type="caution">
    <text evidence="8">The sequence shown here is derived from an EMBL/GenBank/DDBJ whole genome shotgun (WGS) entry which is preliminary data.</text>
</comment>
<proteinExistence type="predicted"/>
<keyword evidence="9" id="KW-1185">Reference proteome</keyword>
<evidence type="ECO:0000256" key="4">
    <source>
        <dbReference type="ARBA" id="ARBA00022989"/>
    </source>
</evidence>
<evidence type="ECO:0000256" key="3">
    <source>
        <dbReference type="ARBA" id="ARBA00022692"/>
    </source>
</evidence>
<feature type="transmembrane region" description="Helical" evidence="6">
    <location>
        <begin position="237"/>
        <end position="254"/>
    </location>
</feature>
<evidence type="ECO:0000313" key="8">
    <source>
        <dbReference type="EMBL" id="GLK79158.1"/>
    </source>
</evidence>
<feature type="transmembrane region" description="Helical" evidence="6">
    <location>
        <begin position="173"/>
        <end position="195"/>
    </location>
</feature>
<evidence type="ECO:0000313" key="9">
    <source>
        <dbReference type="Proteomes" id="UP001143309"/>
    </source>
</evidence>
<keyword evidence="3 6" id="KW-0812">Transmembrane</keyword>
<evidence type="ECO:0000256" key="6">
    <source>
        <dbReference type="SAM" id="Phobius"/>
    </source>
</evidence>
<evidence type="ECO:0000256" key="1">
    <source>
        <dbReference type="ARBA" id="ARBA00004141"/>
    </source>
</evidence>
<evidence type="ECO:0000259" key="7">
    <source>
        <dbReference type="PROSITE" id="PS50850"/>
    </source>
</evidence>
<dbReference type="InterPro" id="IPR005829">
    <property type="entry name" value="Sugar_transporter_CS"/>
</dbReference>
<dbReference type="PROSITE" id="PS50850">
    <property type="entry name" value="MFS"/>
    <property type="match status" value="1"/>
</dbReference>
<dbReference type="InterPro" id="IPR036259">
    <property type="entry name" value="MFS_trans_sf"/>
</dbReference>
<protein>
    <submittedName>
        <fullName evidence="8">MFS transporter</fullName>
    </submittedName>
</protein>
<dbReference type="RefSeq" id="WP_271199635.1">
    <property type="nucleotide sequence ID" value="NZ_BSFL01000001.1"/>
</dbReference>
<evidence type="ECO:0000256" key="2">
    <source>
        <dbReference type="ARBA" id="ARBA00022448"/>
    </source>
</evidence>
<dbReference type="EMBL" id="BSFL01000001">
    <property type="protein sequence ID" value="GLK79158.1"/>
    <property type="molecule type" value="Genomic_DNA"/>
</dbReference>
<feature type="transmembrane region" description="Helical" evidence="6">
    <location>
        <begin position="309"/>
        <end position="326"/>
    </location>
</feature>
<dbReference type="CDD" id="cd17321">
    <property type="entry name" value="MFS_MMR_MDR_like"/>
    <property type="match status" value="1"/>
</dbReference>
<feature type="transmembrane region" description="Helical" evidence="6">
    <location>
        <begin position="56"/>
        <end position="78"/>
    </location>
</feature>
<dbReference type="AlphaFoldDB" id="A0A9W6JMV7"/>
<feature type="transmembrane region" description="Helical" evidence="6">
    <location>
        <begin position="333"/>
        <end position="354"/>
    </location>
</feature>
<feature type="transmembrane region" description="Helical" evidence="6">
    <location>
        <begin position="145"/>
        <end position="167"/>
    </location>
</feature>
<name>A0A9W6JMV7_9HYPH</name>
<dbReference type="Proteomes" id="UP001143309">
    <property type="component" value="Unassembled WGS sequence"/>
</dbReference>
<feature type="transmembrane region" description="Helical" evidence="6">
    <location>
        <begin position="400"/>
        <end position="423"/>
    </location>
</feature>
<feature type="transmembrane region" description="Helical" evidence="6">
    <location>
        <begin position="274"/>
        <end position="297"/>
    </location>
</feature>
<feature type="transmembrane region" description="Helical" evidence="6">
    <location>
        <begin position="366"/>
        <end position="388"/>
    </location>
</feature>
<dbReference type="Gene3D" id="1.20.1250.20">
    <property type="entry name" value="MFS general substrate transporter like domains"/>
    <property type="match status" value="1"/>
</dbReference>
<comment type="subcellular location">
    <subcellularLocation>
        <location evidence="1">Membrane</location>
        <topology evidence="1">Multi-pass membrane protein</topology>
    </subcellularLocation>
</comment>
<feature type="transmembrane region" description="Helical" evidence="6">
    <location>
        <begin position="207"/>
        <end position="225"/>
    </location>
</feature>
<dbReference type="PANTHER" id="PTHR42718:SF9">
    <property type="entry name" value="MAJOR FACILITATOR SUPERFAMILY MULTIDRUG TRANSPORTER MFSC"/>
    <property type="match status" value="1"/>
</dbReference>
<dbReference type="SUPFAM" id="SSF103473">
    <property type="entry name" value="MFS general substrate transporter"/>
    <property type="match status" value="1"/>
</dbReference>
<dbReference type="PROSITE" id="PS00216">
    <property type="entry name" value="SUGAR_TRANSPORT_1"/>
    <property type="match status" value="1"/>
</dbReference>
<dbReference type="Gene3D" id="1.20.1720.10">
    <property type="entry name" value="Multidrug resistance protein D"/>
    <property type="match status" value="1"/>
</dbReference>
<dbReference type="GO" id="GO:0022857">
    <property type="term" value="F:transmembrane transporter activity"/>
    <property type="evidence" value="ECO:0007669"/>
    <property type="project" value="InterPro"/>
</dbReference>
<keyword evidence="5 6" id="KW-0472">Membrane</keyword>
<organism evidence="8 9">
    <name type="scientific">Methylopila turkensis</name>
    <dbReference type="NCBI Taxonomy" id="1437816"/>
    <lineage>
        <taxon>Bacteria</taxon>
        <taxon>Pseudomonadati</taxon>
        <taxon>Pseudomonadota</taxon>
        <taxon>Alphaproteobacteria</taxon>
        <taxon>Hyphomicrobiales</taxon>
        <taxon>Methylopilaceae</taxon>
        <taxon>Methylopila</taxon>
    </lineage>
</organism>
<gene>
    <name evidence="8" type="ORF">GCM10008174_08990</name>
</gene>
<keyword evidence="2" id="KW-0813">Transport</keyword>
<reference evidence="8" key="2">
    <citation type="submission" date="2023-01" db="EMBL/GenBank/DDBJ databases">
        <authorList>
            <person name="Sun Q."/>
            <person name="Evtushenko L."/>
        </authorList>
    </citation>
    <scope>NUCLEOTIDE SEQUENCE</scope>
    <source>
        <strain evidence="8">VKM B-2748</strain>
    </source>
</reference>
<feature type="transmembrane region" description="Helical" evidence="6">
    <location>
        <begin position="85"/>
        <end position="103"/>
    </location>
</feature>
<dbReference type="Pfam" id="PF07690">
    <property type="entry name" value="MFS_1"/>
    <property type="match status" value="1"/>
</dbReference>
<dbReference type="GO" id="GO:0016020">
    <property type="term" value="C:membrane"/>
    <property type="evidence" value="ECO:0007669"/>
    <property type="project" value="UniProtKB-SubCell"/>
</dbReference>
<reference evidence="8" key="1">
    <citation type="journal article" date="2014" name="Int. J. Syst. Evol. Microbiol.">
        <title>Complete genome sequence of Corynebacterium casei LMG S-19264T (=DSM 44701T), isolated from a smear-ripened cheese.</title>
        <authorList>
            <consortium name="US DOE Joint Genome Institute (JGI-PGF)"/>
            <person name="Walter F."/>
            <person name="Albersmeier A."/>
            <person name="Kalinowski J."/>
            <person name="Ruckert C."/>
        </authorList>
    </citation>
    <scope>NUCLEOTIDE SEQUENCE</scope>
    <source>
        <strain evidence="8">VKM B-2748</strain>
    </source>
</reference>
<dbReference type="PANTHER" id="PTHR42718">
    <property type="entry name" value="MAJOR FACILITATOR SUPERFAMILY MULTIDRUG TRANSPORTER MFSC"/>
    <property type="match status" value="1"/>
</dbReference>
<dbReference type="InterPro" id="IPR011701">
    <property type="entry name" value="MFS"/>
</dbReference>
<feature type="transmembrane region" description="Helical" evidence="6">
    <location>
        <begin position="115"/>
        <end position="133"/>
    </location>
</feature>